<dbReference type="EMBL" id="CP023445">
    <property type="protein sequence ID" value="ATE55435.1"/>
    <property type="molecule type" value="Genomic_DNA"/>
</dbReference>
<dbReference type="Pfam" id="PF01614">
    <property type="entry name" value="IclR_C"/>
    <property type="match status" value="1"/>
</dbReference>
<proteinExistence type="predicted"/>
<reference evidence="6" key="1">
    <citation type="submission" date="2017-09" db="EMBL/GenBank/DDBJ databases">
        <title>Complete Genome Sequence of ansamitocin-producing Bacterium Actinosynnema pretiosum X47.</title>
        <authorList>
            <person name="Cao G."/>
            <person name="Zong G."/>
            <person name="Zhong C."/>
            <person name="Fu J."/>
        </authorList>
    </citation>
    <scope>NUCLEOTIDE SEQUENCE [LARGE SCALE GENOMIC DNA]</scope>
    <source>
        <strain evidence="6">X47</strain>
    </source>
</reference>
<dbReference type="GO" id="GO:0003677">
    <property type="term" value="F:DNA binding"/>
    <property type="evidence" value="ECO:0007669"/>
    <property type="project" value="UniProtKB-KW"/>
</dbReference>
<evidence type="ECO:0000256" key="3">
    <source>
        <dbReference type="ARBA" id="ARBA00023163"/>
    </source>
</evidence>
<feature type="domain" description="HTH iclR-type" evidence="4">
    <location>
        <begin position="5"/>
        <end position="67"/>
    </location>
</feature>
<protein>
    <recommendedName>
        <fullName evidence="8">IclR family transcriptional regulator</fullName>
    </recommendedName>
</protein>
<evidence type="ECO:0000256" key="2">
    <source>
        <dbReference type="ARBA" id="ARBA00023125"/>
    </source>
</evidence>
<dbReference type="Proteomes" id="UP000218505">
    <property type="component" value="Chromosome"/>
</dbReference>
<dbReference type="PROSITE" id="PS51077">
    <property type="entry name" value="HTH_ICLR"/>
    <property type="match status" value="1"/>
</dbReference>
<dbReference type="GO" id="GO:0045892">
    <property type="term" value="P:negative regulation of DNA-templated transcription"/>
    <property type="evidence" value="ECO:0007669"/>
    <property type="project" value="TreeGrafter"/>
</dbReference>
<dbReference type="PANTHER" id="PTHR30136:SF24">
    <property type="entry name" value="HTH-TYPE TRANSCRIPTIONAL REPRESSOR ALLR"/>
    <property type="match status" value="1"/>
</dbReference>
<dbReference type="InterPro" id="IPR029016">
    <property type="entry name" value="GAF-like_dom_sf"/>
</dbReference>
<keyword evidence="2" id="KW-0238">DNA-binding</keyword>
<evidence type="ECO:0000259" key="5">
    <source>
        <dbReference type="PROSITE" id="PS51078"/>
    </source>
</evidence>
<keyword evidence="7" id="KW-1185">Reference proteome</keyword>
<dbReference type="KEGG" id="apre:CNX65_20890"/>
<evidence type="ECO:0000256" key="1">
    <source>
        <dbReference type="ARBA" id="ARBA00023015"/>
    </source>
</evidence>
<gene>
    <name evidence="6" type="ORF">CNX65_20890</name>
</gene>
<evidence type="ECO:0000313" key="7">
    <source>
        <dbReference type="Proteomes" id="UP000218505"/>
    </source>
</evidence>
<name>A0A290Z8X5_9PSEU</name>
<dbReference type="SUPFAM" id="SSF55781">
    <property type="entry name" value="GAF domain-like"/>
    <property type="match status" value="1"/>
</dbReference>
<accession>A0A290Z8X5</accession>
<dbReference type="GO" id="GO:0003700">
    <property type="term" value="F:DNA-binding transcription factor activity"/>
    <property type="evidence" value="ECO:0007669"/>
    <property type="project" value="TreeGrafter"/>
</dbReference>
<keyword evidence="3" id="KW-0804">Transcription</keyword>
<sequence length="249" mass="26213">MADELLTVQRALDVLSLFSATEDTWGVSDAARRLGLGTSQVHRIMATLAGRGFLVADKRTRMYRLGPALIGLGHLAAESDANRQIALPVLNRLAALVGRSAVFNVRQGSRYVLAAAADAPGDLRWELTLGRSYPWYGGAAGHAIFAFRPQEEIDALIASGFDESTETGPHDATTLHSLHTAVRERGFATSTGEVNPHVTSVAAPVRSGSEITGCIAVLGVTHQVAATPELVGHLLAAAAELSDALSRTA</sequence>
<dbReference type="Gene3D" id="3.30.450.40">
    <property type="match status" value="1"/>
</dbReference>
<dbReference type="InterPro" id="IPR005471">
    <property type="entry name" value="Tscrpt_reg_IclR_N"/>
</dbReference>
<dbReference type="SUPFAM" id="SSF46785">
    <property type="entry name" value="Winged helix' DNA-binding domain"/>
    <property type="match status" value="1"/>
</dbReference>
<dbReference type="PANTHER" id="PTHR30136">
    <property type="entry name" value="HELIX-TURN-HELIX TRANSCRIPTIONAL REGULATOR, ICLR FAMILY"/>
    <property type="match status" value="1"/>
</dbReference>
<dbReference type="InterPro" id="IPR036388">
    <property type="entry name" value="WH-like_DNA-bd_sf"/>
</dbReference>
<dbReference type="PROSITE" id="PS51078">
    <property type="entry name" value="ICLR_ED"/>
    <property type="match status" value="1"/>
</dbReference>
<dbReference type="Pfam" id="PF09339">
    <property type="entry name" value="HTH_IclR"/>
    <property type="match status" value="1"/>
</dbReference>
<evidence type="ECO:0008006" key="8">
    <source>
        <dbReference type="Google" id="ProtNLM"/>
    </source>
</evidence>
<evidence type="ECO:0000259" key="4">
    <source>
        <dbReference type="PROSITE" id="PS51077"/>
    </source>
</evidence>
<dbReference type="Gene3D" id="1.10.10.10">
    <property type="entry name" value="Winged helix-like DNA-binding domain superfamily/Winged helix DNA-binding domain"/>
    <property type="match status" value="1"/>
</dbReference>
<dbReference type="InterPro" id="IPR036390">
    <property type="entry name" value="WH_DNA-bd_sf"/>
</dbReference>
<keyword evidence="1" id="KW-0805">Transcription regulation</keyword>
<organism evidence="6 7">
    <name type="scientific">Actinosynnema pretiosum</name>
    <dbReference type="NCBI Taxonomy" id="42197"/>
    <lineage>
        <taxon>Bacteria</taxon>
        <taxon>Bacillati</taxon>
        <taxon>Actinomycetota</taxon>
        <taxon>Actinomycetes</taxon>
        <taxon>Pseudonocardiales</taxon>
        <taxon>Pseudonocardiaceae</taxon>
        <taxon>Actinosynnema</taxon>
    </lineage>
</organism>
<dbReference type="SMART" id="SM00346">
    <property type="entry name" value="HTH_ICLR"/>
    <property type="match status" value="1"/>
</dbReference>
<dbReference type="InterPro" id="IPR014757">
    <property type="entry name" value="Tscrpt_reg_IclR_C"/>
</dbReference>
<evidence type="ECO:0000313" key="6">
    <source>
        <dbReference type="EMBL" id="ATE55435.1"/>
    </source>
</evidence>
<feature type="domain" description="IclR-ED" evidence="5">
    <location>
        <begin position="68"/>
        <end position="249"/>
    </location>
</feature>
<dbReference type="AlphaFoldDB" id="A0A290Z8X5"/>
<dbReference type="RefSeq" id="WP_096495269.1">
    <property type="nucleotide sequence ID" value="NZ_CP023445.1"/>
</dbReference>
<dbReference type="InterPro" id="IPR050707">
    <property type="entry name" value="HTH_MetabolicPath_Reg"/>
</dbReference>